<feature type="non-terminal residue" evidence="3">
    <location>
        <position position="1"/>
    </location>
</feature>
<proteinExistence type="predicted"/>
<name>A0A2J6QR03_9HELO</name>
<dbReference type="AlphaFoldDB" id="A0A2J6QR03"/>
<protein>
    <recommendedName>
        <fullName evidence="2">Clr5 domain-containing protein</fullName>
    </recommendedName>
</protein>
<sequence>ESSTLSVRQRHVKNRHSPEEWEHQKALIERLYLDEDKSVEDTMRYLKDEKNFVVGERKFKMQLKKWGFDKNIKSSVMQLILAKATKR</sequence>
<dbReference type="OrthoDB" id="5986190at2759"/>
<feature type="region of interest" description="Disordered" evidence="1">
    <location>
        <begin position="1"/>
        <end position="20"/>
    </location>
</feature>
<dbReference type="PANTHER" id="PTHR38788">
    <property type="entry name" value="CLR5 DOMAIN-CONTAINING PROTEIN"/>
    <property type="match status" value="1"/>
</dbReference>
<dbReference type="Proteomes" id="UP000235672">
    <property type="component" value="Unassembled WGS sequence"/>
</dbReference>
<evidence type="ECO:0000313" key="4">
    <source>
        <dbReference type="Proteomes" id="UP000235672"/>
    </source>
</evidence>
<reference evidence="3 4" key="1">
    <citation type="submission" date="2016-05" db="EMBL/GenBank/DDBJ databases">
        <title>A degradative enzymes factory behind the ericoid mycorrhizal symbiosis.</title>
        <authorList>
            <consortium name="DOE Joint Genome Institute"/>
            <person name="Martino E."/>
            <person name="Morin E."/>
            <person name="Grelet G."/>
            <person name="Kuo A."/>
            <person name="Kohler A."/>
            <person name="Daghino S."/>
            <person name="Barry K."/>
            <person name="Choi C."/>
            <person name="Cichocki N."/>
            <person name="Clum A."/>
            <person name="Copeland A."/>
            <person name="Hainaut M."/>
            <person name="Haridas S."/>
            <person name="Labutti K."/>
            <person name="Lindquist E."/>
            <person name="Lipzen A."/>
            <person name="Khouja H.-R."/>
            <person name="Murat C."/>
            <person name="Ohm R."/>
            <person name="Olson A."/>
            <person name="Spatafora J."/>
            <person name="Veneault-Fourrey C."/>
            <person name="Henrissat B."/>
            <person name="Grigoriev I."/>
            <person name="Martin F."/>
            <person name="Perotto S."/>
        </authorList>
    </citation>
    <scope>NUCLEOTIDE SEQUENCE [LARGE SCALE GENOMIC DNA]</scope>
    <source>
        <strain evidence="3 4">UAMH 7357</strain>
    </source>
</reference>
<keyword evidence="4" id="KW-1185">Reference proteome</keyword>
<evidence type="ECO:0000259" key="2">
    <source>
        <dbReference type="Pfam" id="PF14420"/>
    </source>
</evidence>
<evidence type="ECO:0000256" key="1">
    <source>
        <dbReference type="SAM" id="MobiDB-lite"/>
    </source>
</evidence>
<dbReference type="Pfam" id="PF14420">
    <property type="entry name" value="Clr5"/>
    <property type="match status" value="1"/>
</dbReference>
<dbReference type="PANTHER" id="PTHR38788:SF3">
    <property type="entry name" value="CLR5 DOMAIN-CONTAINING PROTEIN"/>
    <property type="match status" value="1"/>
</dbReference>
<organism evidence="3 4">
    <name type="scientific">Hyaloscypha hepaticicola</name>
    <dbReference type="NCBI Taxonomy" id="2082293"/>
    <lineage>
        <taxon>Eukaryota</taxon>
        <taxon>Fungi</taxon>
        <taxon>Dikarya</taxon>
        <taxon>Ascomycota</taxon>
        <taxon>Pezizomycotina</taxon>
        <taxon>Leotiomycetes</taxon>
        <taxon>Helotiales</taxon>
        <taxon>Hyaloscyphaceae</taxon>
        <taxon>Hyaloscypha</taxon>
    </lineage>
</organism>
<feature type="domain" description="Clr5" evidence="2">
    <location>
        <begin position="17"/>
        <end position="70"/>
    </location>
</feature>
<accession>A0A2J6QR03</accession>
<gene>
    <name evidence="3" type="ORF">NA56DRAFT_556320</name>
</gene>
<feature type="non-terminal residue" evidence="3">
    <location>
        <position position="87"/>
    </location>
</feature>
<dbReference type="InterPro" id="IPR025676">
    <property type="entry name" value="Clr5_dom"/>
</dbReference>
<evidence type="ECO:0000313" key="3">
    <source>
        <dbReference type="EMBL" id="PMD28697.1"/>
    </source>
</evidence>
<dbReference type="EMBL" id="KZ613464">
    <property type="protein sequence ID" value="PMD28697.1"/>
    <property type="molecule type" value="Genomic_DNA"/>
</dbReference>